<organism evidence="1 2">
    <name type="scientific">Fonsecaea erecta</name>
    <dbReference type="NCBI Taxonomy" id="1367422"/>
    <lineage>
        <taxon>Eukaryota</taxon>
        <taxon>Fungi</taxon>
        <taxon>Dikarya</taxon>
        <taxon>Ascomycota</taxon>
        <taxon>Pezizomycotina</taxon>
        <taxon>Eurotiomycetes</taxon>
        <taxon>Chaetothyriomycetidae</taxon>
        <taxon>Chaetothyriales</taxon>
        <taxon>Herpotrichiellaceae</taxon>
        <taxon>Fonsecaea</taxon>
    </lineage>
</organism>
<name>A0A178ZPU1_9EURO</name>
<dbReference type="EMBL" id="LVYI01000003">
    <property type="protein sequence ID" value="OAP61213.1"/>
    <property type="molecule type" value="Genomic_DNA"/>
</dbReference>
<gene>
    <name evidence="1" type="ORF">AYL99_03414</name>
</gene>
<accession>A0A178ZPU1</accession>
<evidence type="ECO:0000313" key="2">
    <source>
        <dbReference type="Proteomes" id="UP000078343"/>
    </source>
</evidence>
<comment type="caution">
    <text evidence="1">The sequence shown here is derived from an EMBL/GenBank/DDBJ whole genome shotgun (WGS) entry which is preliminary data.</text>
</comment>
<evidence type="ECO:0000313" key="1">
    <source>
        <dbReference type="EMBL" id="OAP61213.1"/>
    </source>
</evidence>
<dbReference type="AlphaFoldDB" id="A0A178ZPU1"/>
<keyword evidence="2" id="KW-1185">Reference proteome</keyword>
<reference evidence="1 2" key="1">
    <citation type="submission" date="2016-04" db="EMBL/GenBank/DDBJ databases">
        <title>Draft genome of Fonsecaea erecta CBS 125763.</title>
        <authorList>
            <person name="Weiss V.A."/>
            <person name="Vicente V.A."/>
            <person name="Raittz R.T."/>
            <person name="Moreno L.F."/>
            <person name="De Souza E.M."/>
            <person name="Pedrosa F.O."/>
            <person name="Steffens M.B."/>
            <person name="Faoro H."/>
            <person name="Tadra-Sfeir M.Z."/>
            <person name="Najafzadeh M.J."/>
            <person name="Felipe M.S."/>
            <person name="Teixeira M."/>
            <person name="Sun J."/>
            <person name="Xi L."/>
            <person name="Gomes R."/>
            <person name="De Azevedo C.M."/>
            <person name="Salgado C.G."/>
            <person name="Da Silva M.B."/>
            <person name="Nascimento M.F."/>
            <person name="Queiroz-Telles F."/>
            <person name="Attili D.S."/>
            <person name="Gorbushina A."/>
        </authorList>
    </citation>
    <scope>NUCLEOTIDE SEQUENCE [LARGE SCALE GENOMIC DNA]</scope>
    <source>
        <strain evidence="1 2">CBS 125763</strain>
    </source>
</reference>
<dbReference type="GeneID" id="30007584"/>
<dbReference type="RefSeq" id="XP_018694580.1">
    <property type="nucleotide sequence ID" value="XM_018834930.1"/>
</dbReference>
<proteinExistence type="predicted"/>
<sequence>MPRMTPPLHVNEDDLDRGPLNCVLLLQPFNLLPVASKANIVIVGGPLNDLWWNSAFLQRWAEQYARQLETWTPRRIKHVKAIPQHRRLLKERGSIVWDLVPYGKLCRAIMEDFSNTSLDVDGEMPTTQRLADP</sequence>
<protein>
    <submittedName>
        <fullName evidence="1">Uncharacterized protein</fullName>
    </submittedName>
</protein>
<dbReference type="Proteomes" id="UP000078343">
    <property type="component" value="Unassembled WGS sequence"/>
</dbReference>
<dbReference type="OrthoDB" id="2951834at2759"/>